<evidence type="ECO:0000256" key="3">
    <source>
        <dbReference type="ARBA" id="ARBA00022692"/>
    </source>
</evidence>
<keyword evidence="3 13" id="KW-0812">Transmembrane</keyword>
<feature type="transmembrane region" description="Helical" evidence="14">
    <location>
        <begin position="162"/>
        <end position="186"/>
    </location>
</feature>
<evidence type="ECO:0000256" key="4">
    <source>
        <dbReference type="ARBA" id="ARBA00022989"/>
    </source>
</evidence>
<comment type="function">
    <text evidence="12">G-protein-coupled receptor of lysophosphatidylserine (LysoPS) that plays different roles in immune response. Acts a damage-sensing receptor that triggers tissue repair upon recognition of dying neutrophils. Mechanistically, apoptotic neutrophils release lysophosphatydilserine that are recognized by type 3 innate lymphoid cells (ILC3s) via GPR34, which activates downstream PI3K-AKT and RAS-ERK signaling pathways leading to STAT3 activation and IL-22 production. Plays an important role in microglial function, controlling morphology and phagocytosis.</text>
</comment>
<evidence type="ECO:0000256" key="5">
    <source>
        <dbReference type="ARBA" id="ARBA00023040"/>
    </source>
</evidence>
<comment type="subcellular location">
    <subcellularLocation>
        <location evidence="1">Cell membrane</location>
        <topology evidence="1">Multi-pass membrane protein</topology>
    </subcellularLocation>
</comment>
<proteinExistence type="inferred from homology"/>
<feature type="transmembrane region" description="Helical" evidence="14">
    <location>
        <begin position="210"/>
        <end position="233"/>
    </location>
</feature>
<dbReference type="Pfam" id="PF00001">
    <property type="entry name" value="7tm_1"/>
    <property type="match status" value="1"/>
</dbReference>
<dbReference type="SUPFAM" id="SSF81321">
    <property type="entry name" value="Family A G protein-coupled receptor-like"/>
    <property type="match status" value="1"/>
</dbReference>
<dbReference type="PANTHER" id="PTHR24233">
    <property type="entry name" value="P2Y PURINOCEPTOR-RELATED G-PROTEIN COUPLED RECEPTOR"/>
    <property type="match status" value="1"/>
</dbReference>
<evidence type="ECO:0000256" key="12">
    <source>
        <dbReference type="ARBA" id="ARBA00045234"/>
    </source>
</evidence>
<name>A0A852NX83_9PASS</name>
<dbReference type="InterPro" id="IPR000276">
    <property type="entry name" value="GPCR_Rhodpsn"/>
</dbReference>
<feature type="transmembrane region" description="Helical" evidence="14">
    <location>
        <begin position="111"/>
        <end position="141"/>
    </location>
</feature>
<keyword evidence="8 13" id="KW-0675">Receptor</keyword>
<keyword evidence="4 14" id="KW-1133">Transmembrane helix</keyword>
<dbReference type="PRINTS" id="PR00237">
    <property type="entry name" value="GPCRRHODOPSN"/>
</dbReference>
<keyword evidence="2" id="KW-1003">Cell membrane</keyword>
<dbReference type="GO" id="GO:0005886">
    <property type="term" value="C:plasma membrane"/>
    <property type="evidence" value="ECO:0007669"/>
    <property type="project" value="UniProtKB-SubCell"/>
</dbReference>
<keyword evidence="10 13" id="KW-0807">Transducer</keyword>
<dbReference type="CDD" id="cd15148">
    <property type="entry name" value="7tmA_GPR34-like"/>
    <property type="match status" value="1"/>
</dbReference>
<keyword evidence="17" id="KW-1185">Reference proteome</keyword>
<dbReference type="InterPro" id="IPR048057">
    <property type="entry name" value="GPR34_7tmA"/>
</dbReference>
<dbReference type="EMBL" id="WBMZ01004939">
    <property type="protein sequence ID" value="NXY16723.1"/>
    <property type="molecule type" value="Genomic_DNA"/>
</dbReference>
<dbReference type="GO" id="GO:0045028">
    <property type="term" value="F:G protein-coupled purinergic nucleotide receptor activity"/>
    <property type="evidence" value="ECO:0007669"/>
    <property type="project" value="TreeGrafter"/>
</dbReference>
<dbReference type="Proteomes" id="UP000658642">
    <property type="component" value="Unassembled WGS sequence"/>
</dbReference>
<comment type="similarity">
    <text evidence="13">Belongs to the G-protein coupled receptor 1 family.</text>
</comment>
<keyword evidence="7" id="KW-1015">Disulfide bond</keyword>
<dbReference type="FunFam" id="1.20.1070.10:FF:000150">
    <property type="entry name" value="probable G-protein coupled receptor 34"/>
    <property type="match status" value="1"/>
</dbReference>
<evidence type="ECO:0000256" key="11">
    <source>
        <dbReference type="ARBA" id="ARBA00035691"/>
    </source>
</evidence>
<dbReference type="OrthoDB" id="10005568at2759"/>
<dbReference type="AlphaFoldDB" id="A0A852NX83"/>
<dbReference type="PROSITE" id="PS50262">
    <property type="entry name" value="G_PROTEIN_RECEP_F1_2"/>
    <property type="match status" value="1"/>
</dbReference>
<keyword evidence="5 13" id="KW-0297">G-protein coupled receptor</keyword>
<accession>A0A852NX83</accession>
<evidence type="ECO:0000313" key="17">
    <source>
        <dbReference type="Proteomes" id="UP000658642"/>
    </source>
</evidence>
<feature type="non-terminal residue" evidence="16">
    <location>
        <position position="378"/>
    </location>
</feature>
<gene>
    <name evidence="16" type="primary">Gpr34</name>
    <name evidence="16" type="ORF">ATRCLA_R05472</name>
</gene>
<evidence type="ECO:0000256" key="7">
    <source>
        <dbReference type="ARBA" id="ARBA00023157"/>
    </source>
</evidence>
<feature type="transmembrane region" description="Helical" evidence="14">
    <location>
        <begin position="50"/>
        <end position="72"/>
    </location>
</feature>
<keyword evidence="6 14" id="KW-0472">Membrane</keyword>
<feature type="transmembrane region" description="Helical" evidence="14">
    <location>
        <begin position="261"/>
        <end position="283"/>
    </location>
</feature>
<evidence type="ECO:0000256" key="9">
    <source>
        <dbReference type="ARBA" id="ARBA00023180"/>
    </source>
</evidence>
<dbReference type="PANTHER" id="PTHR24233:SF1">
    <property type="entry name" value="G-PROTEIN COUPLED RECEPTOR 34-RELATED"/>
    <property type="match status" value="1"/>
</dbReference>
<evidence type="ECO:0000256" key="6">
    <source>
        <dbReference type="ARBA" id="ARBA00023136"/>
    </source>
</evidence>
<evidence type="ECO:0000259" key="15">
    <source>
        <dbReference type="PROSITE" id="PS50262"/>
    </source>
</evidence>
<comment type="caution">
    <text evidence="16">The sequence shown here is derived from an EMBL/GenBank/DDBJ whole genome shotgun (WGS) entry which is preliminary data.</text>
</comment>
<dbReference type="PROSITE" id="PS00237">
    <property type="entry name" value="G_PROTEIN_RECEP_F1_1"/>
    <property type="match status" value="1"/>
</dbReference>
<evidence type="ECO:0000256" key="14">
    <source>
        <dbReference type="SAM" id="Phobius"/>
    </source>
</evidence>
<evidence type="ECO:0000256" key="2">
    <source>
        <dbReference type="ARBA" id="ARBA00022475"/>
    </source>
</evidence>
<feature type="transmembrane region" description="Helical" evidence="14">
    <location>
        <begin position="84"/>
        <end position="105"/>
    </location>
</feature>
<feature type="non-terminal residue" evidence="16">
    <location>
        <position position="1"/>
    </location>
</feature>
<evidence type="ECO:0000256" key="8">
    <source>
        <dbReference type="ARBA" id="ARBA00023170"/>
    </source>
</evidence>
<reference evidence="16" key="1">
    <citation type="submission" date="2020-02" db="EMBL/GenBank/DDBJ databases">
        <title>Bird 10,000 Genomes (B10K) Project - Family phase.</title>
        <authorList>
            <person name="Zhang G."/>
        </authorList>
    </citation>
    <scope>NUCLEOTIDE SEQUENCE</scope>
    <source>
        <strain evidence="16">B10K-DU-029-61</strain>
        <tissue evidence="16">Blood</tissue>
    </source>
</reference>
<evidence type="ECO:0000256" key="10">
    <source>
        <dbReference type="ARBA" id="ARBA00023224"/>
    </source>
</evidence>
<dbReference type="PRINTS" id="PR01157">
    <property type="entry name" value="P2YPURNOCPTR"/>
</dbReference>
<evidence type="ECO:0000256" key="1">
    <source>
        <dbReference type="ARBA" id="ARBA00004651"/>
    </source>
</evidence>
<dbReference type="InterPro" id="IPR017452">
    <property type="entry name" value="GPCR_Rhodpsn_7TM"/>
</dbReference>
<dbReference type="Gene3D" id="1.20.1070.10">
    <property type="entry name" value="Rhodopsin 7-helix transmembrane proteins"/>
    <property type="match status" value="1"/>
</dbReference>
<evidence type="ECO:0000256" key="13">
    <source>
        <dbReference type="RuleBase" id="RU000688"/>
    </source>
</evidence>
<evidence type="ECO:0000313" key="16">
    <source>
        <dbReference type="EMBL" id="NXY16723.1"/>
    </source>
</evidence>
<organism evidence="16 17">
    <name type="scientific">Atrichornis clamosus</name>
    <dbReference type="NCBI Taxonomy" id="449594"/>
    <lineage>
        <taxon>Eukaryota</taxon>
        <taxon>Metazoa</taxon>
        <taxon>Chordata</taxon>
        <taxon>Craniata</taxon>
        <taxon>Vertebrata</taxon>
        <taxon>Euteleostomi</taxon>
        <taxon>Archelosauria</taxon>
        <taxon>Archosauria</taxon>
        <taxon>Dinosauria</taxon>
        <taxon>Saurischia</taxon>
        <taxon>Theropoda</taxon>
        <taxon>Coelurosauria</taxon>
        <taxon>Aves</taxon>
        <taxon>Neognathae</taxon>
        <taxon>Neoaves</taxon>
        <taxon>Telluraves</taxon>
        <taxon>Australaves</taxon>
        <taxon>Passeriformes</taxon>
        <taxon>Menuridae</taxon>
        <taxon>Atrichornis</taxon>
    </lineage>
</organism>
<sequence length="378" mass="43380">MAAFSADLPTITPYKEEPWSNQTNLTMNASEIHNNSSCNLDENSLSLALIIFYSFIFVFGLVGNIIALFAFLCIHQKKNSIQVYLLNVAVADLLLIFCLPFRVIYHVKNTWMFGQIFCKIVGTLFYMNMYISIVLLGLISLDRYTKINKSVKRTKMLTTTRSVQICCTVWAVALTGFVVVVAPTFFKSEDSNSSQCFHYRSKQNAKTEAILNYITVLIFWIVFFLLILSYVKIAKNLLKISRRRADFPNAGKYTKTARNSFVVLIIFTVCFAPYHMFRFVYITSQLQNPPCYWREIIHACNEVMLVFSSFNSCLDPVMYFLMSRSVRKTVLEIICRKLHGDPSLNLESTSDLKLGQYTQERFSTTTPQSSNARKKPVV</sequence>
<protein>
    <recommendedName>
        <fullName evidence="11">Probable G-protein coupled receptor 34</fullName>
    </recommendedName>
</protein>
<keyword evidence="9" id="KW-0325">Glycoprotein</keyword>
<feature type="domain" description="G-protein coupled receptors family 1 profile" evidence="15">
    <location>
        <begin position="63"/>
        <end position="319"/>
    </location>
</feature>